<evidence type="ECO:0000256" key="1">
    <source>
        <dbReference type="SAM" id="MobiDB-lite"/>
    </source>
</evidence>
<dbReference type="AlphaFoldDB" id="A0A2P5BRN6"/>
<sequence length="36" mass="4034">MCKPSPAKRHRLDDSHCVSEKPTALQIQITVGSENR</sequence>
<evidence type="ECO:0000313" key="2">
    <source>
        <dbReference type="EMBL" id="PON51462.1"/>
    </source>
</evidence>
<organism evidence="2 3">
    <name type="scientific">Trema orientale</name>
    <name type="common">Charcoal tree</name>
    <name type="synonym">Celtis orientalis</name>
    <dbReference type="NCBI Taxonomy" id="63057"/>
    <lineage>
        <taxon>Eukaryota</taxon>
        <taxon>Viridiplantae</taxon>
        <taxon>Streptophyta</taxon>
        <taxon>Embryophyta</taxon>
        <taxon>Tracheophyta</taxon>
        <taxon>Spermatophyta</taxon>
        <taxon>Magnoliopsida</taxon>
        <taxon>eudicotyledons</taxon>
        <taxon>Gunneridae</taxon>
        <taxon>Pentapetalae</taxon>
        <taxon>rosids</taxon>
        <taxon>fabids</taxon>
        <taxon>Rosales</taxon>
        <taxon>Cannabaceae</taxon>
        <taxon>Trema</taxon>
    </lineage>
</organism>
<dbReference type="InParanoid" id="A0A2P5BRN6"/>
<comment type="caution">
    <text evidence="2">The sequence shown here is derived from an EMBL/GenBank/DDBJ whole genome shotgun (WGS) entry which is preliminary data.</text>
</comment>
<gene>
    <name evidence="2" type="ORF">TorRG33x02_311330</name>
</gene>
<feature type="region of interest" description="Disordered" evidence="1">
    <location>
        <begin position="1"/>
        <end position="20"/>
    </location>
</feature>
<proteinExistence type="predicted"/>
<accession>A0A2P5BRN6</accession>
<evidence type="ECO:0000313" key="3">
    <source>
        <dbReference type="Proteomes" id="UP000237000"/>
    </source>
</evidence>
<dbReference type="OrthoDB" id="10360131at2759"/>
<feature type="compositionally biased region" description="Basic residues" evidence="1">
    <location>
        <begin position="1"/>
        <end position="10"/>
    </location>
</feature>
<dbReference type="EMBL" id="JXTC01000472">
    <property type="protein sequence ID" value="PON51462.1"/>
    <property type="molecule type" value="Genomic_DNA"/>
</dbReference>
<protein>
    <submittedName>
        <fullName evidence="2">Uncharacterized protein</fullName>
    </submittedName>
</protein>
<dbReference type="Proteomes" id="UP000237000">
    <property type="component" value="Unassembled WGS sequence"/>
</dbReference>
<name>A0A2P5BRN6_TREOI</name>
<reference evidence="3" key="1">
    <citation type="submission" date="2016-06" db="EMBL/GenBank/DDBJ databases">
        <title>Parallel loss of symbiosis genes in relatives of nitrogen-fixing non-legume Parasponia.</title>
        <authorList>
            <person name="Van Velzen R."/>
            <person name="Holmer R."/>
            <person name="Bu F."/>
            <person name="Rutten L."/>
            <person name="Van Zeijl A."/>
            <person name="Liu W."/>
            <person name="Santuari L."/>
            <person name="Cao Q."/>
            <person name="Sharma T."/>
            <person name="Shen D."/>
            <person name="Roswanjaya Y."/>
            <person name="Wardhani T."/>
            <person name="Kalhor M.S."/>
            <person name="Jansen J."/>
            <person name="Van den Hoogen J."/>
            <person name="Gungor B."/>
            <person name="Hartog M."/>
            <person name="Hontelez J."/>
            <person name="Verver J."/>
            <person name="Yang W.-C."/>
            <person name="Schijlen E."/>
            <person name="Repin R."/>
            <person name="Schilthuizen M."/>
            <person name="Schranz E."/>
            <person name="Heidstra R."/>
            <person name="Miyata K."/>
            <person name="Fedorova E."/>
            <person name="Kohlen W."/>
            <person name="Bisseling T."/>
            <person name="Smit S."/>
            <person name="Geurts R."/>
        </authorList>
    </citation>
    <scope>NUCLEOTIDE SEQUENCE [LARGE SCALE GENOMIC DNA]</scope>
    <source>
        <strain evidence="3">cv. RG33-2</strain>
    </source>
</reference>
<keyword evidence="3" id="KW-1185">Reference proteome</keyword>